<dbReference type="OrthoDB" id="128352at2"/>
<protein>
    <recommendedName>
        <fullName evidence="1">Dual OB-containing domain-containing protein</fullName>
    </recommendedName>
</protein>
<dbReference type="STRING" id="698738.OLEAN_C24920"/>
<accession>R4YT36</accession>
<reference evidence="2 3" key="1">
    <citation type="journal article" date="2013" name="Nat. Commun.">
        <title>Genome sequence and functional genomic analysis of the oil-degrading bacterium Oleispira antarctica.</title>
        <authorList>
            <person name="Kube M."/>
            <person name="Chernikova T.N."/>
            <person name="Al-Ramahi Y."/>
            <person name="Beloqui A."/>
            <person name="Lopez-Cortez N."/>
            <person name="Guazzaroni M.E."/>
            <person name="Heipieper H.J."/>
            <person name="Klages S."/>
            <person name="Kotsyurbenko O.R."/>
            <person name="Langer I."/>
            <person name="Nechitaylo T.Y."/>
            <person name="Lunsdorf H."/>
            <person name="Fernandez M."/>
            <person name="Juarez S."/>
            <person name="Ciordia S."/>
            <person name="Singer A."/>
            <person name="Kagan O."/>
            <person name="Egorova O."/>
            <person name="Petit P.A."/>
            <person name="Stogios P."/>
            <person name="Kim Y."/>
            <person name="Tchigvintsev A."/>
            <person name="Flick R."/>
            <person name="Denaro R."/>
            <person name="Genovese M."/>
            <person name="Albar J.P."/>
            <person name="Reva O.N."/>
            <person name="Martinez-Gomariz M."/>
            <person name="Tran H."/>
            <person name="Ferrer M."/>
            <person name="Savchenko A."/>
            <person name="Yakunin A.F."/>
            <person name="Yakimov M.M."/>
            <person name="Golyshina O.V."/>
            <person name="Reinhardt R."/>
            <person name="Golyshin P.N."/>
        </authorList>
    </citation>
    <scope>NUCLEOTIDE SEQUENCE [LARGE SCALE GENOMIC DNA]</scope>
</reference>
<dbReference type="Proteomes" id="UP000032749">
    <property type="component" value="Chromosome"/>
</dbReference>
<proteinExistence type="predicted"/>
<evidence type="ECO:0000313" key="3">
    <source>
        <dbReference type="Proteomes" id="UP000032749"/>
    </source>
</evidence>
<gene>
    <name evidence="2" type="ORF">OLEAN_C24920</name>
</gene>
<keyword evidence="3" id="KW-1185">Reference proteome</keyword>
<dbReference type="EMBL" id="FO203512">
    <property type="protein sequence ID" value="CCK76668.1"/>
    <property type="molecule type" value="Genomic_DNA"/>
</dbReference>
<sequence>MFHRGLNTGSSVDIVVLAKSFKHGEHCIAGKCLITKEWIRPVSDINGGAISSDQAKIQNKYGIFPTKPLQKIQIKINQHTPLINQPENHLIQKEQWIQKYSVKNHELINYLDIPDSLWGRGNHVSYASIQNGTQKIDQSLYLVQVKNLNLIINEDGKKRAIFDYNNEQYNLPVTDPQFNKILEQRPELASILCISLACEFHNKCYKVVATIF</sequence>
<evidence type="ECO:0000259" key="1">
    <source>
        <dbReference type="Pfam" id="PF22557"/>
    </source>
</evidence>
<dbReference type="Pfam" id="PF22557">
    <property type="entry name" value="DuOB"/>
    <property type="match status" value="1"/>
</dbReference>
<dbReference type="KEGG" id="oai:OLEAN_C24920"/>
<dbReference type="HOGENOM" id="CLU_096791_0_0_6"/>
<feature type="domain" description="Dual OB-containing" evidence="1">
    <location>
        <begin position="13"/>
        <end position="211"/>
    </location>
</feature>
<organism evidence="2 3">
    <name type="scientific">Oleispira antarctica RB-8</name>
    <dbReference type="NCBI Taxonomy" id="698738"/>
    <lineage>
        <taxon>Bacteria</taxon>
        <taxon>Pseudomonadati</taxon>
        <taxon>Pseudomonadota</taxon>
        <taxon>Gammaproteobacteria</taxon>
        <taxon>Oceanospirillales</taxon>
        <taxon>Oceanospirillaceae</taxon>
        <taxon>Oleispira</taxon>
    </lineage>
</organism>
<name>R4YT36_OLEAN</name>
<dbReference type="AlphaFoldDB" id="R4YT36"/>
<dbReference type="InterPro" id="IPR054335">
    <property type="entry name" value="DuOB_dom"/>
</dbReference>
<evidence type="ECO:0000313" key="2">
    <source>
        <dbReference type="EMBL" id="CCK76668.1"/>
    </source>
</evidence>